<dbReference type="InterPro" id="IPR013099">
    <property type="entry name" value="K_chnl_dom"/>
</dbReference>
<proteinExistence type="predicted"/>
<keyword evidence="6 9" id="KW-0472">Membrane</keyword>
<dbReference type="InterPro" id="IPR028325">
    <property type="entry name" value="VG_K_chnl"/>
</dbReference>
<comment type="subcellular location">
    <subcellularLocation>
        <location evidence="1">Membrane</location>
        <topology evidence="1">Multi-pass membrane protein</topology>
    </subcellularLocation>
</comment>
<dbReference type="GO" id="GO:0001508">
    <property type="term" value="P:action potential"/>
    <property type="evidence" value="ECO:0007669"/>
    <property type="project" value="TreeGrafter"/>
</dbReference>
<dbReference type="Gene3D" id="1.10.287.70">
    <property type="match status" value="1"/>
</dbReference>
<evidence type="ECO:0000256" key="5">
    <source>
        <dbReference type="ARBA" id="ARBA00023065"/>
    </source>
</evidence>
<evidence type="ECO:0000259" key="10">
    <source>
        <dbReference type="Pfam" id="PF07885"/>
    </source>
</evidence>
<dbReference type="AlphaFoldDB" id="A0A4R5YHZ2"/>
<dbReference type="GO" id="GO:0005249">
    <property type="term" value="F:voltage-gated potassium channel activity"/>
    <property type="evidence" value="ECO:0007669"/>
    <property type="project" value="InterPro"/>
</dbReference>
<feature type="region of interest" description="Disordered" evidence="8">
    <location>
        <begin position="227"/>
        <end position="261"/>
    </location>
</feature>
<feature type="transmembrane region" description="Helical" evidence="9">
    <location>
        <begin position="145"/>
        <end position="164"/>
    </location>
</feature>
<dbReference type="EMBL" id="SMZT01000003">
    <property type="protein sequence ID" value="TDL42923.1"/>
    <property type="molecule type" value="Genomic_DNA"/>
</dbReference>
<protein>
    <submittedName>
        <fullName evidence="11">Two pore domain potassium channel family protein</fullName>
    </submittedName>
</protein>
<dbReference type="Pfam" id="PF07885">
    <property type="entry name" value="Ion_trans_2"/>
    <property type="match status" value="1"/>
</dbReference>
<sequence>MRRGRGERVAGRVLTGAAVVFLVAWAWPILDPGLDPRLVLACRVVLGAVWALFVGDYVVRLVRAGDRREFVSRHLLDLLVLVFPVLRQLELVRLVALVLVVNRRASADLRGRVAVHLAGGALLLGVVGSLAVLDAERGAPGAGISSFGDAAWWTVTTMSTVGYGDLYPVTVLGRGVAVVLMLGGVGVLGLVTALLASWLVEAVAARGGGDLSAEVAALRAQVAELTEQLRRREGPGPGPPDRGAGVEDPPGPGTVVRGPAD</sequence>
<evidence type="ECO:0000256" key="8">
    <source>
        <dbReference type="SAM" id="MobiDB-lite"/>
    </source>
</evidence>
<name>A0A4R5YHZ2_KOCRO</name>
<feature type="transmembrane region" description="Helical" evidence="9">
    <location>
        <begin position="113"/>
        <end position="133"/>
    </location>
</feature>
<dbReference type="InterPro" id="IPR027359">
    <property type="entry name" value="Volt_channel_dom_sf"/>
</dbReference>
<feature type="transmembrane region" description="Helical" evidence="9">
    <location>
        <begin position="36"/>
        <end position="58"/>
    </location>
</feature>
<keyword evidence="5" id="KW-0406">Ion transport</keyword>
<dbReference type="Proteomes" id="UP000295163">
    <property type="component" value="Unassembled WGS sequence"/>
</dbReference>
<accession>A0A4R5YHZ2</accession>
<gene>
    <name evidence="11" type="ORF">E2R59_08840</name>
</gene>
<dbReference type="GO" id="GO:0008076">
    <property type="term" value="C:voltage-gated potassium channel complex"/>
    <property type="evidence" value="ECO:0007669"/>
    <property type="project" value="InterPro"/>
</dbReference>
<evidence type="ECO:0000313" key="11">
    <source>
        <dbReference type="EMBL" id="TDL42923.1"/>
    </source>
</evidence>
<dbReference type="PANTHER" id="PTHR11537:SF254">
    <property type="entry name" value="POTASSIUM VOLTAGE-GATED CHANNEL PROTEIN SHAB"/>
    <property type="match status" value="1"/>
</dbReference>
<keyword evidence="7 11" id="KW-0407">Ion channel</keyword>
<organism evidence="11 12">
    <name type="scientific">Kocuria rosea</name>
    <name type="common">Deinococcus erythromyxa</name>
    <name type="synonym">Micrococcus rubens</name>
    <dbReference type="NCBI Taxonomy" id="1275"/>
    <lineage>
        <taxon>Bacteria</taxon>
        <taxon>Bacillati</taxon>
        <taxon>Actinomycetota</taxon>
        <taxon>Actinomycetes</taxon>
        <taxon>Micrococcales</taxon>
        <taxon>Micrococcaceae</taxon>
        <taxon>Kocuria</taxon>
    </lineage>
</organism>
<keyword evidence="2" id="KW-0813">Transport</keyword>
<evidence type="ECO:0000256" key="3">
    <source>
        <dbReference type="ARBA" id="ARBA00022692"/>
    </source>
</evidence>
<dbReference type="SUPFAM" id="SSF81324">
    <property type="entry name" value="Voltage-gated potassium channels"/>
    <property type="match status" value="1"/>
</dbReference>
<dbReference type="PANTHER" id="PTHR11537">
    <property type="entry name" value="VOLTAGE-GATED POTASSIUM CHANNEL"/>
    <property type="match status" value="1"/>
</dbReference>
<comment type="caution">
    <text evidence="11">The sequence shown here is derived from an EMBL/GenBank/DDBJ whole genome shotgun (WGS) entry which is preliminary data.</text>
</comment>
<keyword evidence="4 9" id="KW-1133">Transmembrane helix</keyword>
<evidence type="ECO:0000256" key="9">
    <source>
        <dbReference type="SAM" id="Phobius"/>
    </source>
</evidence>
<evidence type="ECO:0000256" key="4">
    <source>
        <dbReference type="ARBA" id="ARBA00022989"/>
    </source>
</evidence>
<dbReference type="PRINTS" id="PR00169">
    <property type="entry name" value="KCHANNEL"/>
</dbReference>
<evidence type="ECO:0000313" key="12">
    <source>
        <dbReference type="Proteomes" id="UP000295163"/>
    </source>
</evidence>
<evidence type="ECO:0000256" key="6">
    <source>
        <dbReference type="ARBA" id="ARBA00023136"/>
    </source>
</evidence>
<dbReference type="GeneID" id="64347520"/>
<evidence type="ECO:0000256" key="1">
    <source>
        <dbReference type="ARBA" id="ARBA00004141"/>
    </source>
</evidence>
<evidence type="ECO:0000256" key="2">
    <source>
        <dbReference type="ARBA" id="ARBA00022448"/>
    </source>
</evidence>
<evidence type="ECO:0000256" key="7">
    <source>
        <dbReference type="ARBA" id="ARBA00023303"/>
    </source>
</evidence>
<feature type="transmembrane region" description="Helical" evidence="9">
    <location>
        <begin position="12"/>
        <end position="30"/>
    </location>
</feature>
<keyword evidence="3 9" id="KW-0812">Transmembrane</keyword>
<dbReference type="Gene3D" id="1.20.5.110">
    <property type="match status" value="1"/>
</dbReference>
<dbReference type="Gene3D" id="1.20.120.350">
    <property type="entry name" value="Voltage-gated potassium channels. Chain C"/>
    <property type="match status" value="1"/>
</dbReference>
<reference evidence="11 12" key="1">
    <citation type="submission" date="2019-03" db="EMBL/GenBank/DDBJ databases">
        <title>Genome Sequencing and Assembly of Various Microbes Isolated from Partially Reclaimed Soil and Acid Mine Drainage (AMD) Site.</title>
        <authorList>
            <person name="Steinbock B."/>
            <person name="Bechtold R."/>
            <person name="Sevigny J.L."/>
            <person name="Thomas D."/>
            <person name="Cuthill L.R."/>
            <person name="Aveiro Johannsen E.J."/>
            <person name="Thomas K."/>
            <person name="Ghosh A."/>
        </authorList>
    </citation>
    <scope>NUCLEOTIDE SEQUENCE [LARGE SCALE GENOMIC DNA]</scope>
    <source>
        <strain evidence="11 12">S-A3</strain>
    </source>
</reference>
<feature type="transmembrane region" description="Helical" evidence="9">
    <location>
        <begin position="176"/>
        <end position="200"/>
    </location>
</feature>
<feature type="domain" description="Potassium channel" evidence="10">
    <location>
        <begin position="144"/>
        <end position="200"/>
    </location>
</feature>
<dbReference type="RefSeq" id="WP_133410195.1">
    <property type="nucleotide sequence ID" value="NZ_SMZT01000003.1"/>
</dbReference>